<dbReference type="Proteomes" id="UP000887575">
    <property type="component" value="Unassembled WGS sequence"/>
</dbReference>
<proteinExistence type="predicted"/>
<keyword evidence="1" id="KW-1185">Reference proteome</keyword>
<name>A0AAF3ERY7_9BILA</name>
<dbReference type="WBParaSite" id="MBELARI_LOCUS16876">
    <property type="protein sequence ID" value="MBELARI_LOCUS16876"/>
    <property type="gene ID" value="MBELARI_LOCUS16876"/>
</dbReference>
<protein>
    <submittedName>
        <fullName evidence="2">Uncharacterized protein</fullName>
    </submittedName>
</protein>
<accession>A0AAF3ERY7</accession>
<sequence>MELYGPTHVHFSRVAVFRHRTPSCLSFSRFTLSIQLVGHSGIGIHTNALHDAKKNTVAIFSMHIRLHVGH</sequence>
<dbReference type="AlphaFoldDB" id="A0AAF3ERY7"/>
<evidence type="ECO:0000313" key="1">
    <source>
        <dbReference type="Proteomes" id="UP000887575"/>
    </source>
</evidence>
<reference evidence="2" key="1">
    <citation type="submission" date="2024-02" db="UniProtKB">
        <authorList>
            <consortium name="WormBaseParasite"/>
        </authorList>
    </citation>
    <scope>IDENTIFICATION</scope>
</reference>
<evidence type="ECO:0000313" key="2">
    <source>
        <dbReference type="WBParaSite" id="MBELARI_LOCUS16876"/>
    </source>
</evidence>
<organism evidence="1 2">
    <name type="scientific">Mesorhabditis belari</name>
    <dbReference type="NCBI Taxonomy" id="2138241"/>
    <lineage>
        <taxon>Eukaryota</taxon>
        <taxon>Metazoa</taxon>
        <taxon>Ecdysozoa</taxon>
        <taxon>Nematoda</taxon>
        <taxon>Chromadorea</taxon>
        <taxon>Rhabditida</taxon>
        <taxon>Rhabditina</taxon>
        <taxon>Rhabditomorpha</taxon>
        <taxon>Rhabditoidea</taxon>
        <taxon>Rhabditidae</taxon>
        <taxon>Mesorhabditinae</taxon>
        <taxon>Mesorhabditis</taxon>
    </lineage>
</organism>